<reference evidence="1" key="1">
    <citation type="submission" date="2020-05" db="EMBL/GenBank/DDBJ databases">
        <authorList>
            <person name="Chiriac C."/>
            <person name="Salcher M."/>
            <person name="Ghai R."/>
            <person name="Kavagutti S V."/>
        </authorList>
    </citation>
    <scope>NUCLEOTIDE SEQUENCE</scope>
</reference>
<evidence type="ECO:0000313" key="2">
    <source>
        <dbReference type="EMBL" id="CAB4757741.1"/>
    </source>
</evidence>
<dbReference type="EMBL" id="CAEZSF010000326">
    <property type="protein sequence ID" value="CAB4559014.1"/>
    <property type="molecule type" value="Genomic_DNA"/>
</dbReference>
<evidence type="ECO:0000313" key="3">
    <source>
        <dbReference type="EMBL" id="CAB4899914.1"/>
    </source>
</evidence>
<proteinExistence type="predicted"/>
<protein>
    <submittedName>
        <fullName evidence="1">Unannotated protein</fullName>
    </submittedName>
</protein>
<organism evidence="1">
    <name type="scientific">freshwater metagenome</name>
    <dbReference type="NCBI Taxonomy" id="449393"/>
    <lineage>
        <taxon>unclassified sequences</taxon>
        <taxon>metagenomes</taxon>
        <taxon>ecological metagenomes</taxon>
    </lineage>
</organism>
<evidence type="ECO:0000313" key="1">
    <source>
        <dbReference type="EMBL" id="CAB4559014.1"/>
    </source>
</evidence>
<name>A0A6J6D6N0_9ZZZZ</name>
<gene>
    <name evidence="1" type="ORF">UFOPK1358_02104</name>
    <name evidence="2" type="ORF">UFOPK2766_02024</name>
    <name evidence="3" type="ORF">UFOPK3519_00780</name>
</gene>
<sequence length="222" mass="24169">MALDVTTKDCTALSDSELAEMADICADGGHCYGVGELSKQVDIWVLVTLVREGNLLRGFSFSTLERIGGTPCILLGVAAVKRTSKRDATLKALIGDNFRRALMAFPDEDVLLGTRMSDAGALEGFRLLTDIVPRPEHKPSGEERAWGRRLVKRFGIESHRYNDTVFTITGDGSPPLVLDHESLKPDTIEVAVAAQFTHLDGERGDCVVVCGWAMAEELLKHG</sequence>
<dbReference type="EMBL" id="CAEZYU010000125">
    <property type="protein sequence ID" value="CAB4757741.1"/>
    <property type="molecule type" value="Genomic_DNA"/>
</dbReference>
<dbReference type="AlphaFoldDB" id="A0A6J6D6N0"/>
<accession>A0A6J6D6N0</accession>
<dbReference type="EMBL" id="CAFBMG010000047">
    <property type="protein sequence ID" value="CAB4899914.1"/>
    <property type="molecule type" value="Genomic_DNA"/>
</dbReference>